<evidence type="ECO:0000313" key="2">
    <source>
        <dbReference type="Proteomes" id="UP000828390"/>
    </source>
</evidence>
<reference evidence="1" key="2">
    <citation type="submission" date="2020-11" db="EMBL/GenBank/DDBJ databases">
        <authorList>
            <person name="McCartney M.A."/>
            <person name="Auch B."/>
            <person name="Kono T."/>
            <person name="Mallez S."/>
            <person name="Becker A."/>
            <person name="Gohl D.M."/>
            <person name="Silverstein K.A.T."/>
            <person name="Koren S."/>
            <person name="Bechman K.B."/>
            <person name="Herman A."/>
            <person name="Abrahante J.E."/>
            <person name="Garbe J."/>
        </authorList>
    </citation>
    <scope>NUCLEOTIDE SEQUENCE</scope>
    <source>
        <strain evidence="1">Duluth1</strain>
        <tissue evidence="1">Whole animal</tissue>
    </source>
</reference>
<accession>A0A9D4JFH6</accession>
<name>A0A9D4JFH6_DREPO</name>
<dbReference type="Proteomes" id="UP000828390">
    <property type="component" value="Unassembled WGS sequence"/>
</dbReference>
<sequence length="52" mass="6016">MRKNSMTRHIGFHVRYETDGKGREIARLPTVLNDIYVSQAIGQNKDKRLADD</sequence>
<comment type="caution">
    <text evidence="1">The sequence shown here is derived from an EMBL/GenBank/DDBJ whole genome shotgun (WGS) entry which is preliminary data.</text>
</comment>
<gene>
    <name evidence="1" type="ORF">DPMN_135119</name>
</gene>
<reference evidence="1" key="1">
    <citation type="journal article" date="2019" name="bioRxiv">
        <title>The Genome of the Zebra Mussel, Dreissena polymorpha: A Resource for Invasive Species Research.</title>
        <authorList>
            <person name="McCartney M.A."/>
            <person name="Auch B."/>
            <person name="Kono T."/>
            <person name="Mallez S."/>
            <person name="Zhang Y."/>
            <person name="Obille A."/>
            <person name="Becker A."/>
            <person name="Abrahante J.E."/>
            <person name="Garbe J."/>
            <person name="Badalamenti J.P."/>
            <person name="Herman A."/>
            <person name="Mangelson H."/>
            <person name="Liachko I."/>
            <person name="Sullivan S."/>
            <person name="Sone E.D."/>
            <person name="Koren S."/>
            <person name="Silverstein K.A.T."/>
            <person name="Beckman K.B."/>
            <person name="Gohl D.M."/>
        </authorList>
    </citation>
    <scope>NUCLEOTIDE SEQUENCE</scope>
    <source>
        <strain evidence="1">Duluth1</strain>
        <tissue evidence="1">Whole animal</tissue>
    </source>
</reference>
<organism evidence="1 2">
    <name type="scientific">Dreissena polymorpha</name>
    <name type="common">Zebra mussel</name>
    <name type="synonym">Mytilus polymorpha</name>
    <dbReference type="NCBI Taxonomy" id="45954"/>
    <lineage>
        <taxon>Eukaryota</taxon>
        <taxon>Metazoa</taxon>
        <taxon>Spiralia</taxon>
        <taxon>Lophotrochozoa</taxon>
        <taxon>Mollusca</taxon>
        <taxon>Bivalvia</taxon>
        <taxon>Autobranchia</taxon>
        <taxon>Heteroconchia</taxon>
        <taxon>Euheterodonta</taxon>
        <taxon>Imparidentia</taxon>
        <taxon>Neoheterodontei</taxon>
        <taxon>Myida</taxon>
        <taxon>Dreissenoidea</taxon>
        <taxon>Dreissenidae</taxon>
        <taxon>Dreissena</taxon>
    </lineage>
</organism>
<protein>
    <submittedName>
        <fullName evidence="1">Uncharacterized protein</fullName>
    </submittedName>
</protein>
<proteinExistence type="predicted"/>
<evidence type="ECO:0000313" key="1">
    <source>
        <dbReference type="EMBL" id="KAH3806793.1"/>
    </source>
</evidence>
<dbReference type="EMBL" id="JAIWYP010000006">
    <property type="protein sequence ID" value="KAH3806793.1"/>
    <property type="molecule type" value="Genomic_DNA"/>
</dbReference>
<dbReference type="AlphaFoldDB" id="A0A9D4JFH6"/>
<keyword evidence="2" id="KW-1185">Reference proteome</keyword>